<sequence>MNFLCIIAARMTSSRFPGKCMKEICGIPMTEWVLRAANKSLYIDKAVIGITNEYENAPIKNYFKSEDVEEIECKSEDVLTRFYHIACKYKPKKIVRITSDCPLLYFYPDIIDTTIASHIVKQNDYTWNRGHLGICSGLDVEVFTFDTLIKTYDEATGSDREHICPYMRDHNRFKFGEVVFYDVFNQKWSVDTLEDFEKIQDMFNFLRRK</sequence>
<organism evidence="1 2">
    <name type="scientific">Candidatus Woesebacteria bacterium RBG_13_36_22</name>
    <dbReference type="NCBI Taxonomy" id="1802478"/>
    <lineage>
        <taxon>Bacteria</taxon>
        <taxon>Candidatus Woeseibacteriota</taxon>
    </lineage>
</organism>
<dbReference type="GO" id="GO:0005829">
    <property type="term" value="C:cytosol"/>
    <property type="evidence" value="ECO:0007669"/>
    <property type="project" value="TreeGrafter"/>
</dbReference>
<dbReference type="InterPro" id="IPR029044">
    <property type="entry name" value="Nucleotide-diphossugar_trans"/>
</dbReference>
<evidence type="ECO:0000313" key="1">
    <source>
        <dbReference type="EMBL" id="OGM08919.1"/>
    </source>
</evidence>
<proteinExistence type="predicted"/>
<protein>
    <recommendedName>
        <fullName evidence="3">Acylneuraminate cytidylyltransferase</fullName>
    </recommendedName>
</protein>
<dbReference type="Gene3D" id="3.90.550.10">
    <property type="entry name" value="Spore Coat Polysaccharide Biosynthesis Protein SpsA, Chain A"/>
    <property type="match status" value="1"/>
</dbReference>
<dbReference type="PANTHER" id="PTHR42866">
    <property type="entry name" value="3-DEOXY-MANNO-OCTULOSONATE CYTIDYLYLTRANSFERASE"/>
    <property type="match status" value="1"/>
</dbReference>
<dbReference type="Proteomes" id="UP000176939">
    <property type="component" value="Unassembled WGS sequence"/>
</dbReference>
<accession>A0A1F7X2H0</accession>
<dbReference type="Pfam" id="PF02348">
    <property type="entry name" value="CTP_transf_3"/>
    <property type="match status" value="1"/>
</dbReference>
<dbReference type="EMBL" id="MGFQ01000034">
    <property type="protein sequence ID" value="OGM08919.1"/>
    <property type="molecule type" value="Genomic_DNA"/>
</dbReference>
<evidence type="ECO:0000313" key="2">
    <source>
        <dbReference type="Proteomes" id="UP000176939"/>
    </source>
</evidence>
<evidence type="ECO:0008006" key="3">
    <source>
        <dbReference type="Google" id="ProtNLM"/>
    </source>
</evidence>
<name>A0A1F7X2H0_9BACT</name>
<dbReference type="AlphaFoldDB" id="A0A1F7X2H0"/>
<dbReference type="PANTHER" id="PTHR42866:SF1">
    <property type="entry name" value="SPORE COAT POLYSACCHARIDE BIOSYNTHESIS PROTEIN SPSF"/>
    <property type="match status" value="1"/>
</dbReference>
<dbReference type="InterPro" id="IPR003329">
    <property type="entry name" value="Cytidylyl_trans"/>
</dbReference>
<comment type="caution">
    <text evidence="1">The sequence shown here is derived from an EMBL/GenBank/DDBJ whole genome shotgun (WGS) entry which is preliminary data.</text>
</comment>
<dbReference type="SUPFAM" id="SSF53448">
    <property type="entry name" value="Nucleotide-diphospho-sugar transferases"/>
    <property type="match status" value="1"/>
</dbReference>
<gene>
    <name evidence="1" type="ORF">A2Z67_05710</name>
</gene>
<reference evidence="1 2" key="1">
    <citation type="journal article" date="2016" name="Nat. Commun.">
        <title>Thousands of microbial genomes shed light on interconnected biogeochemical processes in an aquifer system.</title>
        <authorList>
            <person name="Anantharaman K."/>
            <person name="Brown C.T."/>
            <person name="Hug L.A."/>
            <person name="Sharon I."/>
            <person name="Castelle C.J."/>
            <person name="Probst A.J."/>
            <person name="Thomas B.C."/>
            <person name="Singh A."/>
            <person name="Wilkins M.J."/>
            <person name="Karaoz U."/>
            <person name="Brodie E.L."/>
            <person name="Williams K.H."/>
            <person name="Hubbard S.S."/>
            <person name="Banfield J.F."/>
        </authorList>
    </citation>
    <scope>NUCLEOTIDE SEQUENCE [LARGE SCALE GENOMIC DNA]</scope>
</reference>